<dbReference type="Proteomes" id="UP000298050">
    <property type="component" value="Unassembled WGS sequence"/>
</dbReference>
<keyword evidence="2" id="KW-0808">Transferase</keyword>
<dbReference type="Pfam" id="PF08241">
    <property type="entry name" value="Methyltransf_11"/>
    <property type="match status" value="1"/>
</dbReference>
<dbReference type="Gene3D" id="3.40.50.150">
    <property type="entry name" value="Vaccinia Virus protein VP39"/>
    <property type="match status" value="1"/>
</dbReference>
<keyword evidence="3" id="KW-1185">Reference proteome</keyword>
<dbReference type="RefSeq" id="WP_135446075.1">
    <property type="nucleotide sequence ID" value="NZ_SRLE01000013.1"/>
</dbReference>
<dbReference type="GO" id="GO:0008757">
    <property type="term" value="F:S-adenosylmethionine-dependent methyltransferase activity"/>
    <property type="evidence" value="ECO:0007669"/>
    <property type="project" value="InterPro"/>
</dbReference>
<reference evidence="2 3" key="1">
    <citation type="submission" date="2019-04" db="EMBL/GenBank/DDBJ databases">
        <title>Taxonomy of novel Haliea sp. from mangrove soil of West Coast of India.</title>
        <authorList>
            <person name="Verma A."/>
            <person name="Kumar P."/>
            <person name="Krishnamurthi S."/>
        </authorList>
    </citation>
    <scope>NUCLEOTIDE SEQUENCE [LARGE SCALE GENOMIC DNA]</scope>
    <source>
        <strain evidence="2 3">SAOS-164</strain>
    </source>
</reference>
<comment type="caution">
    <text evidence="2">The sequence shown here is derived from an EMBL/GenBank/DDBJ whole genome shotgun (WGS) entry which is preliminary data.</text>
</comment>
<protein>
    <submittedName>
        <fullName evidence="2">Methyltransferase domain-containing protein</fullName>
    </submittedName>
</protein>
<evidence type="ECO:0000259" key="1">
    <source>
        <dbReference type="Pfam" id="PF08241"/>
    </source>
</evidence>
<organism evidence="2 3">
    <name type="scientific">Mangrovimicrobium sediminis</name>
    <dbReference type="NCBI Taxonomy" id="2562682"/>
    <lineage>
        <taxon>Bacteria</taxon>
        <taxon>Pseudomonadati</taxon>
        <taxon>Pseudomonadota</taxon>
        <taxon>Gammaproteobacteria</taxon>
        <taxon>Cellvibrionales</taxon>
        <taxon>Halieaceae</taxon>
        <taxon>Mangrovimicrobium</taxon>
    </lineage>
</organism>
<dbReference type="PANTHER" id="PTHR42912">
    <property type="entry name" value="METHYLTRANSFERASE"/>
    <property type="match status" value="1"/>
</dbReference>
<dbReference type="OrthoDB" id="323463at2"/>
<dbReference type="CDD" id="cd02440">
    <property type="entry name" value="AdoMet_MTases"/>
    <property type="match status" value="1"/>
</dbReference>
<feature type="domain" description="Methyltransferase type 11" evidence="1">
    <location>
        <begin position="50"/>
        <end position="139"/>
    </location>
</feature>
<evidence type="ECO:0000313" key="3">
    <source>
        <dbReference type="Proteomes" id="UP000298050"/>
    </source>
</evidence>
<gene>
    <name evidence="2" type="ORF">E4634_18105</name>
</gene>
<dbReference type="GO" id="GO:0032259">
    <property type="term" value="P:methylation"/>
    <property type="evidence" value="ECO:0007669"/>
    <property type="project" value="UniProtKB-KW"/>
</dbReference>
<dbReference type="InterPro" id="IPR050508">
    <property type="entry name" value="Methyltransf_Superfamily"/>
</dbReference>
<dbReference type="EMBL" id="SRLE01000013">
    <property type="protein sequence ID" value="TGD71559.1"/>
    <property type="molecule type" value="Genomic_DNA"/>
</dbReference>
<sequence>MVDTVTQEKWDKAAPTFDLMASRGAEVRWRPAKEALFARMGDGPILFMALGTGLDIPTFPPGKHITAIDISPKMLEQATARIAAYDGEIEARQMDVHEMTFADDSFDQVFTACTFCSVPDPVNGLKALYRVLKPGGELCMFEHTGSRFYPFKPMMDLMTKLTEKLGPAMNRPTVDNVKAAGFDVIAVDNIYLDVVKTIIARKPER</sequence>
<accession>A0A4Z0LWC4</accession>
<dbReference type="SUPFAM" id="SSF53335">
    <property type="entry name" value="S-adenosyl-L-methionine-dependent methyltransferases"/>
    <property type="match status" value="1"/>
</dbReference>
<dbReference type="InterPro" id="IPR029063">
    <property type="entry name" value="SAM-dependent_MTases_sf"/>
</dbReference>
<evidence type="ECO:0000313" key="2">
    <source>
        <dbReference type="EMBL" id="TGD71559.1"/>
    </source>
</evidence>
<name>A0A4Z0LWC4_9GAMM</name>
<keyword evidence="2" id="KW-0489">Methyltransferase</keyword>
<dbReference type="InterPro" id="IPR013216">
    <property type="entry name" value="Methyltransf_11"/>
</dbReference>
<dbReference type="AlphaFoldDB" id="A0A4Z0LWC4"/>
<proteinExistence type="predicted"/>